<protein>
    <submittedName>
        <fullName evidence="2">Uncharacterized protein</fullName>
    </submittedName>
</protein>
<feature type="transmembrane region" description="Helical" evidence="1">
    <location>
        <begin position="93"/>
        <end position="113"/>
    </location>
</feature>
<evidence type="ECO:0000313" key="3">
    <source>
        <dbReference type="Proteomes" id="UP000654075"/>
    </source>
</evidence>
<dbReference type="OrthoDB" id="437259at2759"/>
<evidence type="ECO:0000256" key="1">
    <source>
        <dbReference type="SAM" id="Phobius"/>
    </source>
</evidence>
<proteinExistence type="predicted"/>
<sequence length="336" mass="37670">MDPMRSPLLKDALRKKGTIFSPGHRIRMNIVPIVLNIFIPWVVFIYCFGLTSFQLMYTSPMMAWLGVSLVFFLWLAIVLAAYCSRRFDPDPSWFTVTSLMVLACAIIGIVAGLDNFWTFEFGYYTIKDMKVAKKLDPSVSAGEDVMDAGIFEFTAGTQLDAEKTWHFKKGSIYCVAPIISNTSRIPLRQTYDFWAVGKDCCSQGASDFRCGSWGSASAHKGIRSLDTKDLKYYHLAVQQAASLYDIMAPHPLFLDWSMDPDLEIASWAQQSFKNYAVTASTVFVLCTFVVATASARFSFLGRARSAYDTEIMNDPSWKEGQFYSEGARSPAGMYTA</sequence>
<organism evidence="2 3">
    <name type="scientific">Polarella glacialis</name>
    <name type="common">Dinoflagellate</name>
    <dbReference type="NCBI Taxonomy" id="89957"/>
    <lineage>
        <taxon>Eukaryota</taxon>
        <taxon>Sar</taxon>
        <taxon>Alveolata</taxon>
        <taxon>Dinophyceae</taxon>
        <taxon>Suessiales</taxon>
        <taxon>Suessiaceae</taxon>
        <taxon>Polarella</taxon>
    </lineage>
</organism>
<comment type="caution">
    <text evidence="2">The sequence shown here is derived from an EMBL/GenBank/DDBJ whole genome shotgun (WGS) entry which is preliminary data.</text>
</comment>
<keyword evidence="1" id="KW-0472">Membrane</keyword>
<accession>A0A813GAN0</accession>
<dbReference type="EMBL" id="CAJNNV010028148">
    <property type="protein sequence ID" value="CAE8623319.1"/>
    <property type="molecule type" value="Genomic_DNA"/>
</dbReference>
<gene>
    <name evidence="2" type="ORF">PGLA1383_LOCUS40606</name>
</gene>
<keyword evidence="1" id="KW-0812">Transmembrane</keyword>
<evidence type="ECO:0000313" key="2">
    <source>
        <dbReference type="EMBL" id="CAE8623319.1"/>
    </source>
</evidence>
<keyword evidence="1" id="KW-1133">Transmembrane helix</keyword>
<name>A0A813GAN0_POLGL</name>
<dbReference type="Proteomes" id="UP000654075">
    <property type="component" value="Unassembled WGS sequence"/>
</dbReference>
<dbReference type="AlphaFoldDB" id="A0A813GAN0"/>
<feature type="transmembrane region" description="Helical" evidence="1">
    <location>
        <begin position="275"/>
        <end position="295"/>
    </location>
</feature>
<reference evidence="2" key="1">
    <citation type="submission" date="2021-02" db="EMBL/GenBank/DDBJ databases">
        <authorList>
            <person name="Dougan E. K."/>
            <person name="Rhodes N."/>
            <person name="Thang M."/>
            <person name="Chan C."/>
        </authorList>
    </citation>
    <scope>NUCLEOTIDE SEQUENCE</scope>
</reference>
<keyword evidence="3" id="KW-1185">Reference proteome</keyword>
<feature type="transmembrane region" description="Helical" evidence="1">
    <location>
        <begin position="61"/>
        <end position="81"/>
    </location>
</feature>
<feature type="transmembrane region" description="Helical" evidence="1">
    <location>
        <begin position="33"/>
        <end position="55"/>
    </location>
</feature>